<dbReference type="PANTHER" id="PTHR43861">
    <property type="entry name" value="TRANS-ACONITATE 2-METHYLTRANSFERASE-RELATED"/>
    <property type="match status" value="1"/>
</dbReference>
<evidence type="ECO:0000313" key="2">
    <source>
        <dbReference type="EMBL" id="RHW35728.1"/>
    </source>
</evidence>
<evidence type="ECO:0000259" key="1">
    <source>
        <dbReference type="Pfam" id="PF03848"/>
    </source>
</evidence>
<sequence>MNAKEKWEQKHQDRLTTMAEPMPNERLKYLAPSLNGGTALDLACGLGGNSLFLAEGGYEVQAVDLSETAVKYVGEQAERRGLKVYPSVRDLTELKSLPFAKESFDLVVITYYLDRRLFPYVKSLLKDGGCFFMETYFDSPKAGTEKVSSQFRLKSNELLEHFNGWKVLYFEENDLEGRQTIFCWKDDRDCSCANRQ</sequence>
<dbReference type="Gene3D" id="3.40.50.150">
    <property type="entry name" value="Vaccinia Virus protein VP39"/>
    <property type="match status" value="1"/>
</dbReference>
<gene>
    <name evidence="2" type="ORF">D1B31_18990</name>
</gene>
<dbReference type="CDD" id="cd02440">
    <property type="entry name" value="AdoMet_MTases"/>
    <property type="match status" value="1"/>
</dbReference>
<dbReference type="InterPro" id="IPR015985">
    <property type="entry name" value="TehB-like_dom"/>
</dbReference>
<evidence type="ECO:0000313" key="3">
    <source>
        <dbReference type="Proteomes" id="UP000284416"/>
    </source>
</evidence>
<reference evidence="2 3" key="1">
    <citation type="journal article" date="2017" name="Int. J. Syst. Evol. Microbiol.">
        <title>Bacillus notoginsengisoli sp. nov., a novel bacterium isolated from the rhizosphere of Panax notoginseng.</title>
        <authorList>
            <person name="Zhang M.Y."/>
            <person name="Cheng J."/>
            <person name="Cai Y."/>
            <person name="Zhang T.Y."/>
            <person name="Wu Y.Y."/>
            <person name="Manikprabhu D."/>
            <person name="Li W.J."/>
            <person name="Zhang Y.X."/>
        </authorList>
    </citation>
    <scope>NUCLEOTIDE SEQUENCE [LARGE SCALE GENOMIC DNA]</scope>
    <source>
        <strain evidence="2 3">JCM 30743</strain>
    </source>
</reference>
<feature type="domain" description="Tellurite resistance methyltransferase TehB-like" evidence="1">
    <location>
        <begin position="34"/>
        <end position="173"/>
    </location>
</feature>
<keyword evidence="2" id="KW-0489">Methyltransferase</keyword>
<dbReference type="RefSeq" id="WP_118923374.1">
    <property type="nucleotide sequence ID" value="NZ_QWEG01000013.1"/>
</dbReference>
<dbReference type="Pfam" id="PF03848">
    <property type="entry name" value="TehB"/>
    <property type="match status" value="1"/>
</dbReference>
<dbReference type="InterPro" id="IPR029063">
    <property type="entry name" value="SAM-dependent_MTases_sf"/>
</dbReference>
<comment type="caution">
    <text evidence="2">The sequence shown here is derived from an EMBL/GenBank/DDBJ whole genome shotgun (WGS) entry which is preliminary data.</text>
</comment>
<protein>
    <submittedName>
        <fullName evidence="2">Class I SAM-dependent methyltransferase</fullName>
    </submittedName>
</protein>
<dbReference type="Proteomes" id="UP000284416">
    <property type="component" value="Unassembled WGS sequence"/>
</dbReference>
<dbReference type="AlphaFoldDB" id="A0A417YQ65"/>
<dbReference type="GO" id="GO:0008168">
    <property type="term" value="F:methyltransferase activity"/>
    <property type="evidence" value="ECO:0007669"/>
    <property type="project" value="UniProtKB-KW"/>
</dbReference>
<dbReference type="SUPFAM" id="SSF53335">
    <property type="entry name" value="S-adenosyl-L-methionine-dependent methyltransferases"/>
    <property type="match status" value="1"/>
</dbReference>
<dbReference type="OrthoDB" id="9804312at2"/>
<proteinExistence type="predicted"/>
<organism evidence="2 3">
    <name type="scientific">Neobacillus notoginsengisoli</name>
    <dbReference type="NCBI Taxonomy" id="1578198"/>
    <lineage>
        <taxon>Bacteria</taxon>
        <taxon>Bacillati</taxon>
        <taxon>Bacillota</taxon>
        <taxon>Bacilli</taxon>
        <taxon>Bacillales</taxon>
        <taxon>Bacillaceae</taxon>
        <taxon>Neobacillus</taxon>
    </lineage>
</organism>
<keyword evidence="3" id="KW-1185">Reference proteome</keyword>
<name>A0A417YQ65_9BACI</name>
<accession>A0A417YQ65</accession>
<dbReference type="GO" id="GO:0032259">
    <property type="term" value="P:methylation"/>
    <property type="evidence" value="ECO:0007669"/>
    <property type="project" value="UniProtKB-KW"/>
</dbReference>
<dbReference type="EMBL" id="QWEG01000013">
    <property type="protein sequence ID" value="RHW35728.1"/>
    <property type="molecule type" value="Genomic_DNA"/>
</dbReference>
<keyword evidence="2" id="KW-0808">Transferase</keyword>